<dbReference type="Proteomes" id="UP001329430">
    <property type="component" value="Chromosome 6"/>
</dbReference>
<proteinExistence type="predicted"/>
<keyword evidence="3" id="KW-1185">Reference proteome</keyword>
<evidence type="ECO:0000256" key="1">
    <source>
        <dbReference type="SAM" id="SignalP"/>
    </source>
</evidence>
<dbReference type="AlphaFoldDB" id="A0AAN7ZHY1"/>
<sequence>MYSNMKFLILLFCIPALVVGLSSKKGGGGEIAKPPSHTIELTDLVIDILKCLLESVKEILSEDVPILIKELKEALVRINLCTHIKIIDHSRLELIELLKCAISSLGKVSSEDLTKIVKQLDPILKKVTEGLSCIEHVLKSICSGGICVLSILGISCSSLSLLAIVDKLLDGVLQLLCNLLGTKTV</sequence>
<keyword evidence="1" id="KW-0732">Signal</keyword>
<organism evidence="2 3">
    <name type="scientific">Pyrocoelia pectoralis</name>
    <dbReference type="NCBI Taxonomy" id="417401"/>
    <lineage>
        <taxon>Eukaryota</taxon>
        <taxon>Metazoa</taxon>
        <taxon>Ecdysozoa</taxon>
        <taxon>Arthropoda</taxon>
        <taxon>Hexapoda</taxon>
        <taxon>Insecta</taxon>
        <taxon>Pterygota</taxon>
        <taxon>Neoptera</taxon>
        <taxon>Endopterygota</taxon>
        <taxon>Coleoptera</taxon>
        <taxon>Polyphaga</taxon>
        <taxon>Elateriformia</taxon>
        <taxon>Elateroidea</taxon>
        <taxon>Lampyridae</taxon>
        <taxon>Lampyrinae</taxon>
        <taxon>Pyrocoelia</taxon>
    </lineage>
</organism>
<evidence type="ECO:0000313" key="2">
    <source>
        <dbReference type="EMBL" id="KAK5642802.1"/>
    </source>
</evidence>
<reference evidence="2 3" key="1">
    <citation type="journal article" date="2024" name="Insects">
        <title>An Improved Chromosome-Level Genome Assembly of the Firefly Pyrocoelia pectoralis.</title>
        <authorList>
            <person name="Fu X."/>
            <person name="Meyer-Rochow V.B."/>
            <person name="Ballantyne L."/>
            <person name="Zhu X."/>
        </authorList>
    </citation>
    <scope>NUCLEOTIDE SEQUENCE [LARGE SCALE GENOMIC DNA]</scope>
    <source>
        <strain evidence="2">XCY_ONT2</strain>
    </source>
</reference>
<comment type="caution">
    <text evidence="2">The sequence shown here is derived from an EMBL/GenBank/DDBJ whole genome shotgun (WGS) entry which is preliminary data.</text>
</comment>
<accession>A0AAN7ZHY1</accession>
<feature type="signal peptide" evidence="1">
    <location>
        <begin position="1"/>
        <end position="20"/>
    </location>
</feature>
<gene>
    <name evidence="2" type="ORF">RI129_008969</name>
</gene>
<name>A0AAN7ZHY1_9COLE</name>
<evidence type="ECO:0000313" key="3">
    <source>
        <dbReference type="Proteomes" id="UP001329430"/>
    </source>
</evidence>
<dbReference type="EMBL" id="JAVRBK010000006">
    <property type="protein sequence ID" value="KAK5642802.1"/>
    <property type="molecule type" value="Genomic_DNA"/>
</dbReference>
<feature type="chain" id="PRO_5042923995" evidence="1">
    <location>
        <begin position="21"/>
        <end position="185"/>
    </location>
</feature>
<protein>
    <submittedName>
        <fullName evidence="2">Uncharacterized protein</fullName>
    </submittedName>
</protein>